<dbReference type="EMBL" id="VIQT01000010">
    <property type="protein sequence ID" value="NDO39455.1"/>
    <property type="molecule type" value="Genomic_DNA"/>
</dbReference>
<dbReference type="AlphaFoldDB" id="A0A845SUE7"/>
<dbReference type="RefSeq" id="WP_162221258.1">
    <property type="nucleotide sequence ID" value="NZ_JANJZM010000001.1"/>
</dbReference>
<proteinExistence type="predicted"/>
<organism evidence="1 2">
    <name type="scientific">Anaerotruncus colihominis</name>
    <dbReference type="NCBI Taxonomy" id="169435"/>
    <lineage>
        <taxon>Bacteria</taxon>
        <taxon>Bacillati</taxon>
        <taxon>Bacillota</taxon>
        <taxon>Clostridia</taxon>
        <taxon>Eubacteriales</taxon>
        <taxon>Oscillospiraceae</taxon>
        <taxon>Anaerotruncus</taxon>
    </lineage>
</organism>
<protein>
    <submittedName>
        <fullName evidence="1">Uncharacterized protein</fullName>
    </submittedName>
</protein>
<evidence type="ECO:0000313" key="2">
    <source>
        <dbReference type="Proteomes" id="UP000462501"/>
    </source>
</evidence>
<accession>A0A845SUE7</accession>
<reference evidence="1 2" key="1">
    <citation type="submission" date="2019-06" db="EMBL/GenBank/DDBJ databases">
        <title>Draft genome sequences of 15 bacterial species constituting the stable defined intestinal microbiota of the GM15 gnotobiotic mouse model.</title>
        <authorList>
            <person name="Elie C."/>
            <person name="Mathieu A."/>
            <person name="Saliou A."/>
            <person name="Darnaud M."/>
            <person name="Leulier F."/>
            <person name="Tamellini A."/>
        </authorList>
    </citation>
    <scope>NUCLEOTIDE SEQUENCE [LARGE SCALE GENOMIC DNA]</scope>
    <source>
        <strain evidence="1 2">JM4-15</strain>
    </source>
</reference>
<sequence length="124" mass="14724">MWNCDWEYENQETLKQWYEEKLAGIRPYSAVRKIICKGCGRDFYTLIETKKYCYYHLCGNRGYQKDLKQRRLERRQNRVCKGCGKTFTPKRSDAVYCSNACRQRAYRQSVTGKVCGQKGHLPQS</sequence>
<evidence type="ECO:0000313" key="1">
    <source>
        <dbReference type="EMBL" id="NDO39455.1"/>
    </source>
</evidence>
<gene>
    <name evidence="1" type="ORF">FMM72_09330</name>
</gene>
<name>A0A845SUE7_9FIRM</name>
<comment type="caution">
    <text evidence="1">The sequence shown here is derived from an EMBL/GenBank/DDBJ whole genome shotgun (WGS) entry which is preliminary data.</text>
</comment>
<dbReference type="Proteomes" id="UP000462501">
    <property type="component" value="Unassembled WGS sequence"/>
</dbReference>